<feature type="coiled-coil region" evidence="1">
    <location>
        <begin position="68"/>
        <end position="95"/>
    </location>
</feature>
<dbReference type="Gene3D" id="3.40.50.620">
    <property type="entry name" value="HUPs"/>
    <property type="match status" value="1"/>
</dbReference>
<evidence type="ECO:0000313" key="3">
    <source>
        <dbReference type="EMBL" id="CAE1224864.1"/>
    </source>
</evidence>
<evidence type="ECO:0000313" key="4">
    <source>
        <dbReference type="Proteomes" id="UP000597762"/>
    </source>
</evidence>
<evidence type="ECO:0000256" key="1">
    <source>
        <dbReference type="SAM" id="Coils"/>
    </source>
</evidence>
<sequence>MSSTASAKVAAEEEEKKELLGRTIAIAVDDSDFSESAFQWYMNNLQRKDDFLVLIHCPEFYDFAMASSSVVEQLLVELEQRVNALEQKYREKLQMLKIKGKFRTGAGKPGEVIVDIAKQENVVMIITGTRGQGKLRRTLLGSVSDYVVHHAPMPVLVCRLNGSTHTD</sequence>
<dbReference type="AlphaFoldDB" id="A0A812BDM9"/>
<dbReference type="SUPFAM" id="SSF52402">
    <property type="entry name" value="Adenine nucleotide alpha hydrolases-like"/>
    <property type="match status" value="1"/>
</dbReference>
<name>A0A812BDM9_ACAPH</name>
<dbReference type="InterPro" id="IPR006015">
    <property type="entry name" value="Universal_stress_UspA"/>
</dbReference>
<organism evidence="3 4">
    <name type="scientific">Acanthosepion pharaonis</name>
    <name type="common">Pharaoh cuttlefish</name>
    <name type="synonym">Sepia pharaonis</name>
    <dbReference type="NCBI Taxonomy" id="158019"/>
    <lineage>
        <taxon>Eukaryota</taxon>
        <taxon>Metazoa</taxon>
        <taxon>Spiralia</taxon>
        <taxon>Lophotrochozoa</taxon>
        <taxon>Mollusca</taxon>
        <taxon>Cephalopoda</taxon>
        <taxon>Coleoidea</taxon>
        <taxon>Decapodiformes</taxon>
        <taxon>Sepiida</taxon>
        <taxon>Sepiina</taxon>
        <taxon>Sepiidae</taxon>
        <taxon>Acanthosepion</taxon>
    </lineage>
</organism>
<dbReference type="CDD" id="cd23659">
    <property type="entry name" value="USP_At3g01520-like"/>
    <property type="match status" value="1"/>
</dbReference>
<dbReference type="InterPro" id="IPR006016">
    <property type="entry name" value="UspA"/>
</dbReference>
<protein>
    <recommendedName>
        <fullName evidence="2">UspA domain-containing protein</fullName>
    </recommendedName>
</protein>
<dbReference type="Pfam" id="PF00582">
    <property type="entry name" value="Usp"/>
    <property type="match status" value="1"/>
</dbReference>
<dbReference type="InterPro" id="IPR014729">
    <property type="entry name" value="Rossmann-like_a/b/a_fold"/>
</dbReference>
<keyword evidence="1" id="KW-0175">Coiled coil</keyword>
<proteinExistence type="predicted"/>
<dbReference type="PANTHER" id="PTHR46989:SF3">
    <property type="entry name" value="USPA DOMAIN-CONTAINING PROTEIN"/>
    <property type="match status" value="1"/>
</dbReference>
<reference evidence="3" key="1">
    <citation type="submission" date="2021-01" db="EMBL/GenBank/DDBJ databases">
        <authorList>
            <person name="Li R."/>
            <person name="Bekaert M."/>
        </authorList>
    </citation>
    <scope>NUCLEOTIDE SEQUENCE</scope>
    <source>
        <strain evidence="3">Farmed</strain>
    </source>
</reference>
<feature type="domain" description="UspA" evidence="2">
    <location>
        <begin position="22"/>
        <end position="159"/>
    </location>
</feature>
<comment type="caution">
    <text evidence="3">The sequence shown here is derived from an EMBL/GenBank/DDBJ whole genome shotgun (WGS) entry which is preliminary data.</text>
</comment>
<dbReference type="EMBL" id="CAHIKZ030000541">
    <property type="protein sequence ID" value="CAE1224864.1"/>
    <property type="molecule type" value="Genomic_DNA"/>
</dbReference>
<dbReference type="PRINTS" id="PR01438">
    <property type="entry name" value="UNVRSLSTRESS"/>
</dbReference>
<dbReference type="Proteomes" id="UP000597762">
    <property type="component" value="Unassembled WGS sequence"/>
</dbReference>
<gene>
    <name evidence="3" type="ORF">SPHA_15534</name>
</gene>
<evidence type="ECO:0000259" key="2">
    <source>
        <dbReference type="Pfam" id="PF00582"/>
    </source>
</evidence>
<dbReference type="PANTHER" id="PTHR46989">
    <property type="entry name" value="USP DOMAIN-CONTAINING PROTEIN"/>
    <property type="match status" value="1"/>
</dbReference>
<accession>A0A812BDM9</accession>
<keyword evidence="4" id="KW-1185">Reference proteome</keyword>
<dbReference type="OrthoDB" id="843225at2759"/>